<dbReference type="AlphaFoldDB" id="A0A067P2I6"/>
<dbReference type="EMBL" id="KL197909">
    <property type="protein sequence ID" value="KDQ48944.1"/>
    <property type="molecule type" value="Genomic_DNA"/>
</dbReference>
<evidence type="ECO:0000259" key="5">
    <source>
        <dbReference type="PROSITE" id="PS00125"/>
    </source>
</evidence>
<sequence length="184" mass="20339">MFINRGNHESKEMNRTYGFEGEAKHKHGEQTYKGLKRYFVVHGGLFSKDGVTLEDVRKIKRVGQQPGQEGLMYPQEMPGRGPSKRGVGIAFGPDVTKRWCDANGVTGIIRSHEVRQDGYAIEHGGLCTTVFSAPNYVDQAGNKGAFIRIDAFGNQAYTQFDARPHPPMKPMAYAGGGMANLLMM</sequence>
<keyword evidence="7" id="KW-1185">Reference proteome</keyword>
<keyword evidence="2" id="KW-0479">Metal-binding</keyword>
<dbReference type="Proteomes" id="UP000027265">
    <property type="component" value="Unassembled WGS sequence"/>
</dbReference>
<evidence type="ECO:0000313" key="6">
    <source>
        <dbReference type="EMBL" id="KDQ48944.1"/>
    </source>
</evidence>
<dbReference type="PRINTS" id="PR00114">
    <property type="entry name" value="STPHPHTASE"/>
</dbReference>
<evidence type="ECO:0000256" key="1">
    <source>
        <dbReference type="ARBA" id="ARBA00001936"/>
    </source>
</evidence>
<protein>
    <recommendedName>
        <fullName evidence="4">Serine/threonine-protein phosphatase</fullName>
        <ecNumber evidence="4">3.1.3.16</ecNumber>
    </recommendedName>
</protein>
<dbReference type="InterPro" id="IPR004843">
    <property type="entry name" value="Calcineurin-like_PHP"/>
</dbReference>
<accession>A0A067P2I6</accession>
<keyword evidence="3" id="KW-0464">Manganese</keyword>
<comment type="cofactor">
    <cofactor evidence="1">
        <name>Mn(2+)</name>
        <dbReference type="ChEBI" id="CHEBI:29035"/>
    </cofactor>
</comment>
<evidence type="ECO:0000256" key="4">
    <source>
        <dbReference type="RuleBase" id="RU004273"/>
    </source>
</evidence>
<evidence type="ECO:0000313" key="7">
    <source>
        <dbReference type="Proteomes" id="UP000027265"/>
    </source>
</evidence>
<dbReference type="PANTHER" id="PTHR45668:SF5">
    <property type="entry name" value="SERINE_THREONINE-PROTEIN PHOSPHATASE 5"/>
    <property type="match status" value="1"/>
</dbReference>
<gene>
    <name evidence="6" type="ORF">JAAARDRAFT_74815</name>
</gene>
<keyword evidence="4" id="KW-0378">Hydrolase</keyword>
<comment type="similarity">
    <text evidence="4">Belongs to the PPP phosphatase family.</text>
</comment>
<dbReference type="STRING" id="933084.A0A067P2I6"/>
<dbReference type="GO" id="GO:0046872">
    <property type="term" value="F:metal ion binding"/>
    <property type="evidence" value="ECO:0007669"/>
    <property type="project" value="UniProtKB-KW"/>
</dbReference>
<evidence type="ECO:0000256" key="2">
    <source>
        <dbReference type="ARBA" id="ARBA00022723"/>
    </source>
</evidence>
<dbReference type="InParanoid" id="A0A067P2I6"/>
<dbReference type="Gene3D" id="3.60.21.10">
    <property type="match status" value="2"/>
</dbReference>
<dbReference type="InterPro" id="IPR006186">
    <property type="entry name" value="Ser/Thr-sp_prot-phosphatase"/>
</dbReference>
<dbReference type="HOGENOM" id="CLU_004962_0_5_1"/>
<dbReference type="GO" id="GO:0004722">
    <property type="term" value="F:protein serine/threonine phosphatase activity"/>
    <property type="evidence" value="ECO:0007669"/>
    <property type="project" value="UniProtKB-EC"/>
</dbReference>
<dbReference type="InterPro" id="IPR029052">
    <property type="entry name" value="Metallo-depent_PP-like"/>
</dbReference>
<proteinExistence type="inferred from homology"/>
<dbReference type="InterPro" id="IPR051134">
    <property type="entry name" value="PPP_phosphatase"/>
</dbReference>
<evidence type="ECO:0000256" key="3">
    <source>
        <dbReference type="ARBA" id="ARBA00023211"/>
    </source>
</evidence>
<dbReference type="PANTHER" id="PTHR45668">
    <property type="entry name" value="SERINE/THREONINE-PROTEIN PHOSPHATASE 5-RELATED"/>
    <property type="match status" value="1"/>
</dbReference>
<dbReference type="EC" id="3.1.3.16" evidence="4"/>
<name>A0A067P2I6_9AGAM</name>
<comment type="catalytic activity">
    <reaction evidence="4">
        <text>O-phospho-L-threonyl-[protein] + H2O = L-threonyl-[protein] + phosphate</text>
        <dbReference type="Rhea" id="RHEA:47004"/>
        <dbReference type="Rhea" id="RHEA-COMP:11060"/>
        <dbReference type="Rhea" id="RHEA-COMP:11605"/>
        <dbReference type="ChEBI" id="CHEBI:15377"/>
        <dbReference type="ChEBI" id="CHEBI:30013"/>
        <dbReference type="ChEBI" id="CHEBI:43474"/>
        <dbReference type="ChEBI" id="CHEBI:61977"/>
        <dbReference type="EC" id="3.1.3.16"/>
    </reaction>
</comment>
<dbReference type="SUPFAM" id="SSF56300">
    <property type="entry name" value="Metallo-dependent phosphatases"/>
    <property type="match status" value="1"/>
</dbReference>
<organism evidence="6 7">
    <name type="scientific">Jaapia argillacea MUCL 33604</name>
    <dbReference type="NCBI Taxonomy" id="933084"/>
    <lineage>
        <taxon>Eukaryota</taxon>
        <taxon>Fungi</taxon>
        <taxon>Dikarya</taxon>
        <taxon>Basidiomycota</taxon>
        <taxon>Agaricomycotina</taxon>
        <taxon>Agaricomycetes</taxon>
        <taxon>Agaricomycetidae</taxon>
        <taxon>Jaapiales</taxon>
        <taxon>Jaapiaceae</taxon>
        <taxon>Jaapia</taxon>
    </lineage>
</organism>
<dbReference type="SMART" id="SM00156">
    <property type="entry name" value="PP2Ac"/>
    <property type="match status" value="1"/>
</dbReference>
<dbReference type="PROSITE" id="PS00125">
    <property type="entry name" value="SER_THR_PHOSPHATASE"/>
    <property type="match status" value="1"/>
</dbReference>
<dbReference type="OrthoDB" id="445564at2759"/>
<feature type="domain" description="Serine/threonine specific protein phosphatases" evidence="5">
    <location>
        <begin position="4"/>
        <end position="9"/>
    </location>
</feature>
<reference evidence="7" key="1">
    <citation type="journal article" date="2014" name="Proc. Natl. Acad. Sci. U.S.A.">
        <title>Extensive sampling of basidiomycete genomes demonstrates inadequacy of the white-rot/brown-rot paradigm for wood decay fungi.</title>
        <authorList>
            <person name="Riley R."/>
            <person name="Salamov A.A."/>
            <person name="Brown D.W."/>
            <person name="Nagy L.G."/>
            <person name="Floudas D."/>
            <person name="Held B.W."/>
            <person name="Levasseur A."/>
            <person name="Lombard V."/>
            <person name="Morin E."/>
            <person name="Otillar R."/>
            <person name="Lindquist E.A."/>
            <person name="Sun H."/>
            <person name="LaButti K.M."/>
            <person name="Schmutz J."/>
            <person name="Jabbour D."/>
            <person name="Luo H."/>
            <person name="Baker S.E."/>
            <person name="Pisabarro A.G."/>
            <person name="Walton J.D."/>
            <person name="Blanchette R.A."/>
            <person name="Henrissat B."/>
            <person name="Martin F."/>
            <person name="Cullen D."/>
            <person name="Hibbett D.S."/>
            <person name="Grigoriev I.V."/>
        </authorList>
    </citation>
    <scope>NUCLEOTIDE SEQUENCE [LARGE SCALE GENOMIC DNA]</scope>
    <source>
        <strain evidence="7">MUCL 33604</strain>
    </source>
</reference>
<dbReference type="Pfam" id="PF00149">
    <property type="entry name" value="Metallophos"/>
    <property type="match status" value="1"/>
</dbReference>